<dbReference type="Proteomes" id="UP000563426">
    <property type="component" value="Unassembled WGS sequence"/>
</dbReference>
<dbReference type="OrthoDB" id="5511020at2"/>
<keyword evidence="1" id="KW-0418">Kinase</keyword>
<protein>
    <submittedName>
        <fullName evidence="1">Sensor histidine kinase</fullName>
    </submittedName>
</protein>
<name>A0A3A8IHF8_9BACT</name>
<sequence>MSAALDVQGSLGDAEASFSSQGLEPVDLPDVFQVDVAVSVRDALGLLGATRRLHGVQVSLELPEDPVMARVSRRRLEQVLLLLVAHAADAAPPEAQAVRVVVEPPDDFGDVGPRFLVVMPGVSLSERETRSVVLSPLRVGNTQRRLARARELVDAMGGELALERLEQGTAVSVQLPAPGLASF</sequence>
<reference evidence="1 2" key="1">
    <citation type="submission" date="2020-05" db="EMBL/GenBank/DDBJ databases">
        <authorList>
            <person name="Whitworth D."/>
        </authorList>
    </citation>
    <scope>NUCLEOTIDE SEQUENCE [LARGE SCALE GENOMIC DNA]</scope>
    <source>
        <strain evidence="1 2">AB043B</strain>
    </source>
</reference>
<dbReference type="SUPFAM" id="SSF55874">
    <property type="entry name" value="ATPase domain of HSP90 chaperone/DNA topoisomerase II/histidine kinase"/>
    <property type="match status" value="1"/>
</dbReference>
<comment type="caution">
    <text evidence="1">The sequence shown here is derived from an EMBL/GenBank/DDBJ whole genome shotgun (WGS) entry which is preliminary data.</text>
</comment>
<gene>
    <name evidence="1" type="ORF">HMI49_17470</name>
</gene>
<evidence type="ECO:0000313" key="1">
    <source>
        <dbReference type="EMBL" id="NOK34992.1"/>
    </source>
</evidence>
<evidence type="ECO:0000313" key="2">
    <source>
        <dbReference type="Proteomes" id="UP000563426"/>
    </source>
</evidence>
<keyword evidence="2" id="KW-1185">Reference proteome</keyword>
<accession>A0A3A8IHF8</accession>
<dbReference type="InterPro" id="IPR036890">
    <property type="entry name" value="HATPase_C_sf"/>
</dbReference>
<keyword evidence="1" id="KW-0808">Transferase</keyword>
<dbReference type="GO" id="GO:0016301">
    <property type="term" value="F:kinase activity"/>
    <property type="evidence" value="ECO:0007669"/>
    <property type="project" value="UniProtKB-KW"/>
</dbReference>
<proteinExistence type="predicted"/>
<dbReference type="RefSeq" id="WP_120525301.1">
    <property type="nucleotide sequence ID" value="NZ_JABFJV010000090.1"/>
</dbReference>
<dbReference type="Gene3D" id="3.30.565.10">
    <property type="entry name" value="Histidine kinase-like ATPase, C-terminal domain"/>
    <property type="match status" value="1"/>
</dbReference>
<organism evidence="1 2">
    <name type="scientific">Corallococcus exercitus</name>
    <dbReference type="NCBI Taxonomy" id="2316736"/>
    <lineage>
        <taxon>Bacteria</taxon>
        <taxon>Pseudomonadati</taxon>
        <taxon>Myxococcota</taxon>
        <taxon>Myxococcia</taxon>
        <taxon>Myxococcales</taxon>
        <taxon>Cystobacterineae</taxon>
        <taxon>Myxococcaceae</taxon>
        <taxon>Corallococcus</taxon>
    </lineage>
</organism>
<dbReference type="AlphaFoldDB" id="A0A3A8IHF8"/>
<dbReference type="EMBL" id="JABFJV010000090">
    <property type="protein sequence ID" value="NOK34992.1"/>
    <property type="molecule type" value="Genomic_DNA"/>
</dbReference>